<sequence>MEDGSKNWWGQQPKLIFGDAATPRGKMPMQESPSSIELSAGISTPARRRRRTRQSISPVASVSLEDPNDGDKDSDEDVEDLSPPIPVVVLTAPLATVPEIHKSPKNDVDSPPFAAVRAVGFPVANARRTGLQAKERAMHRISGAVPPKMLTRRPSGRRWRAHAPDYDEEVARAHLFKPPLPPTHTDKRRVAVYYTCEQIALFKLQKWMEKSAKESRRVEATEAKKEAISTVRTGLGLANWKNEMYLEVLHQSFTPEQSTADDSDMFTAQRAAALQEKHAFFFEKGCCVFWGLTREEEARRLMMLTPFSSGMMDQVDVHDMEFSYGDRSSIAKDSIVLCSLSVAEKIALSFAMSQSATLGAFETRVEDRIRSTKHIPSSLASVGSIQYSQNDTSKLIGHLFIELADVNIHSNVLDEPEYFLKSQDNDDFKYLYEKMLKYQDLASRVAILNKRLSILRDLVGVLNQQLTHHHGAKLEWIIIWMLVFQVIIAIGIKPGIYILSCFITQKNISKEKYDFICNISTPASISQDEDSDEDVEDLSPPIPVVVFSAPLATVPEIHKSPKNDVDSPPFAAVRAVGFPVANARRTGLQAKERAMHRISGAVPPKMLTRRPSGRRWRAHAPDYDEEVARAHLFKPPLPPTHTDKRRVAVYYTCEQIALFKLQKWMEKSAKESRRVEATEAKKEAISTVRTGLGLANWKNEMYLEVLHQSFTPEQSTADDSDMFTAQRAAALQEKHAFFFEKGCCVFWGLTREEEARRLMMLTPFSSGMMDQVDVHDMEFSYGDRSSIAKDSIVLCSLSVAEKIALSFAMSQSATLGAFETRVEDRIRSTKHIPSSLASVGSIQYSQNDTSKLIGHLFIELADVNIHSNVLDEPEYFLKSQDNDDFKYLYEKMLKYQDLASRVAILNKRLSILRDLVGVLNQQLTHHHGAKLEWIIIWMLVFQVIIAIGWEIVLKDILGYFHWG</sequence>
<dbReference type="VEuPathDB" id="FungiDB:PC110_g19933"/>
<dbReference type="InterPro" id="IPR003734">
    <property type="entry name" value="DUF155"/>
</dbReference>
<evidence type="ECO:0000256" key="2">
    <source>
        <dbReference type="SAM" id="MobiDB-lite"/>
    </source>
</evidence>
<organism evidence="5 6">
    <name type="scientific">Phytophthora cactorum</name>
    <dbReference type="NCBI Taxonomy" id="29920"/>
    <lineage>
        <taxon>Eukaryota</taxon>
        <taxon>Sar</taxon>
        <taxon>Stramenopiles</taxon>
        <taxon>Oomycota</taxon>
        <taxon>Peronosporomycetes</taxon>
        <taxon>Peronosporales</taxon>
        <taxon>Peronosporaceae</taxon>
        <taxon>Phytophthora</taxon>
    </lineage>
</organism>
<feature type="domain" description="DUF155" evidence="4">
    <location>
        <begin position="280"/>
        <end position="449"/>
    </location>
</feature>
<protein>
    <recommendedName>
        <fullName evidence="4">DUF155 domain-containing protein</fullName>
    </recommendedName>
</protein>
<evidence type="ECO:0000256" key="3">
    <source>
        <dbReference type="SAM" id="Phobius"/>
    </source>
</evidence>
<dbReference type="InterPro" id="IPR051624">
    <property type="entry name" value="RMD1/Sad1-interacting"/>
</dbReference>
<reference evidence="5" key="1">
    <citation type="submission" date="2018-10" db="EMBL/GenBank/DDBJ databases">
        <title>Effector identification in a new, highly contiguous assembly of the strawberry crown rot pathogen Phytophthora cactorum.</title>
        <authorList>
            <person name="Armitage A.D."/>
            <person name="Nellist C.F."/>
            <person name="Bates H."/>
            <person name="Vickerstaff R.J."/>
            <person name="Harrison R.J."/>
        </authorList>
    </citation>
    <scope>NUCLEOTIDE SEQUENCE</scope>
    <source>
        <strain evidence="5">4040</strain>
    </source>
</reference>
<keyword evidence="3" id="KW-0472">Membrane</keyword>
<evidence type="ECO:0000313" key="6">
    <source>
        <dbReference type="Proteomes" id="UP000736787"/>
    </source>
</evidence>
<comment type="caution">
    <text evidence="5">The sequence shown here is derived from an EMBL/GenBank/DDBJ whole genome shotgun (WGS) entry which is preliminary data.</text>
</comment>
<accession>A0A8T1BY49</accession>
<name>A0A8T1BY49_9STRA</name>
<dbReference type="Pfam" id="PF02582">
    <property type="entry name" value="DUF155"/>
    <property type="match status" value="2"/>
</dbReference>
<dbReference type="AlphaFoldDB" id="A0A8T1BY49"/>
<feature type="transmembrane region" description="Helical" evidence="3">
    <location>
        <begin position="931"/>
        <end position="952"/>
    </location>
</feature>
<proteinExistence type="inferred from homology"/>
<dbReference type="GO" id="GO:0005739">
    <property type="term" value="C:mitochondrion"/>
    <property type="evidence" value="ECO:0007669"/>
    <property type="project" value="UniProtKB-ARBA"/>
</dbReference>
<keyword evidence="3" id="KW-0812">Transmembrane</keyword>
<dbReference type="PANTHER" id="PTHR16255:SF1">
    <property type="entry name" value="REQUIRED FOR MEIOTIC NUCLEAR DIVISION PROTEIN 1 HOMOLOG"/>
    <property type="match status" value="1"/>
</dbReference>
<feature type="region of interest" description="Disordered" evidence="2">
    <location>
        <begin position="1"/>
        <end position="81"/>
    </location>
</feature>
<evidence type="ECO:0000259" key="4">
    <source>
        <dbReference type="Pfam" id="PF02582"/>
    </source>
</evidence>
<dbReference type="EMBL" id="RCMK01000837">
    <property type="protein sequence ID" value="KAG2910625.1"/>
    <property type="molecule type" value="Genomic_DNA"/>
</dbReference>
<evidence type="ECO:0000256" key="1">
    <source>
        <dbReference type="ARBA" id="ARBA00008306"/>
    </source>
</evidence>
<feature type="compositionally biased region" description="Acidic residues" evidence="2">
    <location>
        <begin position="66"/>
        <end position="80"/>
    </location>
</feature>
<feature type="domain" description="DUF155" evidence="4">
    <location>
        <begin position="737"/>
        <end position="906"/>
    </location>
</feature>
<dbReference type="PANTHER" id="PTHR16255">
    <property type="entry name" value="REQUIRED FOR MEIOTIC NUCLEAR DIVISION PROTEIN 1 HOMOLOG"/>
    <property type="match status" value="1"/>
</dbReference>
<dbReference type="Proteomes" id="UP000736787">
    <property type="component" value="Unassembled WGS sequence"/>
</dbReference>
<gene>
    <name evidence="5" type="ORF">PC117_g19366</name>
</gene>
<keyword evidence="3" id="KW-1133">Transmembrane helix</keyword>
<feature type="transmembrane region" description="Helical" evidence="3">
    <location>
        <begin position="476"/>
        <end position="503"/>
    </location>
</feature>
<comment type="similarity">
    <text evidence="1">Belongs to the RMD1/sif2 family.</text>
</comment>
<evidence type="ECO:0000313" key="5">
    <source>
        <dbReference type="EMBL" id="KAG2910625.1"/>
    </source>
</evidence>